<keyword evidence="7" id="KW-0966">Cell projection</keyword>
<dbReference type="PANTHER" id="PTHR42792:SF2">
    <property type="entry name" value="FLAGELLIN"/>
    <property type="match status" value="1"/>
</dbReference>
<dbReference type="InterPro" id="IPR046358">
    <property type="entry name" value="Flagellin_C"/>
</dbReference>
<keyword evidence="4" id="KW-0964">Secreted</keyword>
<keyword evidence="7" id="KW-0282">Flagellum</keyword>
<evidence type="ECO:0000256" key="1">
    <source>
        <dbReference type="ARBA" id="ARBA00005709"/>
    </source>
</evidence>
<dbReference type="GO" id="GO:0009288">
    <property type="term" value="C:bacterial-type flagellum"/>
    <property type="evidence" value="ECO:0007669"/>
    <property type="project" value="UniProtKB-SubCell"/>
</dbReference>
<accession>A0A1H6ZP27</accession>
<evidence type="ECO:0000313" key="8">
    <source>
        <dbReference type="Proteomes" id="UP000199662"/>
    </source>
</evidence>
<evidence type="ECO:0000256" key="3">
    <source>
        <dbReference type="ARBA" id="ARBA00023143"/>
    </source>
</evidence>
<sequence length="542" mass="57779">MPKIASAMPLELLNQVGFNKKKRDKFMKNVASGMKIQDASDDASGYQISERMRVQLRSLEQATRNTQNGSSLLKVASGGIQTVVENLKTMKELALRSSNGIYTDSDRLAMEKEFKSCQDSIDTTAETTTFNSKLLLDGTYRNQDLRAVDAVVAPKIIKGSIGAANAGEYTISQDGIYEVDAGFTGTIKIDATNVQLKGSTSSNLANINIECEQEGMNLSLSNVFITNDSSHKNNILKFTGIGNSLTISGTCGFQYNALSNNASLNIGQELEITNHGSLTVKNLGLGFGAAIGTNSNQTAKRLTIVGGTLNAGSYSSGAAIGAGSGGGVDTINLLNVKIDEVATNGASAAIGCGVGTSKFSNITLSGCSGKVDTLVFKGDFGQNEAGTGFLGRTSVFDSSVLFNSKMMDTTILNPLKLQTGVRADGQMSTYMNQLDCDSLGVDVLSVTTDQKAKIAMKRLDSSLDYALHESTRIGAYIDRLDYTEANNTTEYENVTNSESTIRDADMAKEMVSYTKYQVLSQASQTMLAQANQQRSSILTLLQ</sequence>
<reference evidence="7 8" key="1">
    <citation type="submission" date="2016-10" db="EMBL/GenBank/DDBJ databases">
        <authorList>
            <person name="de Groot N.N."/>
        </authorList>
    </citation>
    <scope>NUCLEOTIDE SEQUENCE [LARGE SCALE GENOMIC DNA]</scope>
    <source>
        <strain evidence="7 8">DSM 2179</strain>
    </source>
</reference>
<comment type="similarity">
    <text evidence="1 4">Belongs to the bacterial flagellin family.</text>
</comment>
<dbReference type="Pfam" id="PF00700">
    <property type="entry name" value="Flagellin_C"/>
    <property type="match status" value="1"/>
</dbReference>
<comment type="function">
    <text evidence="4">Flagellin is the subunit protein which polymerizes to form the filaments of bacterial flagella.</text>
</comment>
<dbReference type="STRING" id="84035.SAMN05660742_11015"/>
<dbReference type="SUPFAM" id="SSF64518">
    <property type="entry name" value="Phase 1 flagellin"/>
    <property type="match status" value="1"/>
</dbReference>
<feature type="domain" description="Flagellin N-terminal" evidence="5">
    <location>
        <begin position="9"/>
        <end position="139"/>
    </location>
</feature>
<dbReference type="AlphaFoldDB" id="A0A1H6ZP27"/>
<evidence type="ECO:0000259" key="5">
    <source>
        <dbReference type="Pfam" id="PF00669"/>
    </source>
</evidence>
<dbReference type="Gene3D" id="3.30.70.2120">
    <property type="match status" value="1"/>
</dbReference>
<dbReference type="EMBL" id="FNZK01000010">
    <property type="protein sequence ID" value="SEJ54426.1"/>
    <property type="molecule type" value="Genomic_DNA"/>
</dbReference>
<dbReference type="InterPro" id="IPR001492">
    <property type="entry name" value="Flagellin"/>
</dbReference>
<evidence type="ECO:0000256" key="2">
    <source>
        <dbReference type="ARBA" id="ARBA00020110"/>
    </source>
</evidence>
<dbReference type="Gene3D" id="1.20.1330.10">
    <property type="entry name" value="f41 fragment of flagellin, N-terminal domain"/>
    <property type="match status" value="2"/>
</dbReference>
<keyword evidence="8" id="KW-1185">Reference proteome</keyword>
<comment type="subcellular location">
    <subcellularLocation>
        <location evidence="4">Secreted</location>
    </subcellularLocation>
    <subcellularLocation>
        <location evidence="4">Bacterial flagellum</location>
    </subcellularLocation>
</comment>
<dbReference type="Pfam" id="PF00669">
    <property type="entry name" value="Flagellin_N"/>
    <property type="match status" value="1"/>
</dbReference>
<organism evidence="7 8">
    <name type="scientific">Propionispira arboris</name>
    <dbReference type="NCBI Taxonomy" id="84035"/>
    <lineage>
        <taxon>Bacteria</taxon>
        <taxon>Bacillati</taxon>
        <taxon>Bacillota</taxon>
        <taxon>Negativicutes</taxon>
        <taxon>Selenomonadales</taxon>
        <taxon>Selenomonadaceae</taxon>
        <taxon>Propionispira</taxon>
    </lineage>
</organism>
<dbReference type="PRINTS" id="PR00207">
    <property type="entry name" value="FLAGELLIN"/>
</dbReference>
<dbReference type="GO" id="GO:0005576">
    <property type="term" value="C:extracellular region"/>
    <property type="evidence" value="ECO:0007669"/>
    <property type="project" value="UniProtKB-SubCell"/>
</dbReference>
<evidence type="ECO:0000256" key="4">
    <source>
        <dbReference type="RuleBase" id="RU362073"/>
    </source>
</evidence>
<feature type="domain" description="Flagellin C-terminal" evidence="6">
    <location>
        <begin position="468"/>
        <end position="541"/>
    </location>
</feature>
<protein>
    <recommendedName>
        <fullName evidence="2 4">Flagellin</fullName>
    </recommendedName>
</protein>
<dbReference type="Gene3D" id="6.10.10.10">
    <property type="entry name" value="Flagellar export chaperone, C-terminal domain"/>
    <property type="match status" value="1"/>
</dbReference>
<evidence type="ECO:0000259" key="6">
    <source>
        <dbReference type="Pfam" id="PF00700"/>
    </source>
</evidence>
<dbReference type="RefSeq" id="WP_091831587.1">
    <property type="nucleotide sequence ID" value="NZ_FNZK01000010.1"/>
</dbReference>
<proteinExistence type="inferred from homology"/>
<keyword evidence="7" id="KW-0969">Cilium</keyword>
<name>A0A1H6ZP27_9FIRM</name>
<dbReference type="GO" id="GO:0005198">
    <property type="term" value="F:structural molecule activity"/>
    <property type="evidence" value="ECO:0007669"/>
    <property type="project" value="UniProtKB-UniRule"/>
</dbReference>
<dbReference type="Proteomes" id="UP000199662">
    <property type="component" value="Unassembled WGS sequence"/>
</dbReference>
<dbReference type="InterPro" id="IPR042187">
    <property type="entry name" value="Flagellin_C_sub2"/>
</dbReference>
<keyword evidence="3 4" id="KW-0975">Bacterial flagellum</keyword>
<gene>
    <name evidence="7" type="ORF">SAMN05660742_11015</name>
</gene>
<dbReference type="InterPro" id="IPR001029">
    <property type="entry name" value="Flagellin_N"/>
</dbReference>
<dbReference type="PANTHER" id="PTHR42792">
    <property type="entry name" value="FLAGELLIN"/>
    <property type="match status" value="1"/>
</dbReference>
<evidence type="ECO:0000313" key="7">
    <source>
        <dbReference type="EMBL" id="SEJ54426.1"/>
    </source>
</evidence>